<gene>
    <name evidence="2" type="ORF">FISHEDRAFT_74687</name>
</gene>
<proteinExistence type="predicted"/>
<keyword evidence="3" id="KW-1185">Reference proteome</keyword>
<feature type="region of interest" description="Disordered" evidence="1">
    <location>
        <begin position="39"/>
        <end position="214"/>
    </location>
</feature>
<feature type="compositionally biased region" description="Low complexity" evidence="1">
    <location>
        <begin position="190"/>
        <end position="202"/>
    </location>
</feature>
<feature type="compositionally biased region" description="Low complexity" evidence="1">
    <location>
        <begin position="40"/>
        <end position="59"/>
    </location>
</feature>
<evidence type="ECO:0000313" key="3">
    <source>
        <dbReference type="Proteomes" id="UP000054144"/>
    </source>
</evidence>
<dbReference type="AlphaFoldDB" id="A0A0D7A8S0"/>
<organism evidence="2 3">
    <name type="scientific">Fistulina hepatica ATCC 64428</name>
    <dbReference type="NCBI Taxonomy" id="1128425"/>
    <lineage>
        <taxon>Eukaryota</taxon>
        <taxon>Fungi</taxon>
        <taxon>Dikarya</taxon>
        <taxon>Basidiomycota</taxon>
        <taxon>Agaricomycotina</taxon>
        <taxon>Agaricomycetes</taxon>
        <taxon>Agaricomycetidae</taxon>
        <taxon>Agaricales</taxon>
        <taxon>Fistulinaceae</taxon>
        <taxon>Fistulina</taxon>
    </lineage>
</organism>
<sequence length="214" mass="21897">MANAKFFAYYKAQRIAPDGGRNTFVESLREHLLGVGNNGPVGASSAGSSEESAVVVTSDESIRVTETSAAVPGDTPTSADEAPCEANSSPILSLNRDDPETSIADIDVTEQVNSVRSADPATSSVGVRGSLGPSSVVGRSPSSGMERLDPKEDEIPSARAALPTQPELPSEVPDSSYDNDPPPSFPELYTPLGPGTPKVVVGTKGGKGSKGGGK</sequence>
<dbReference type="EMBL" id="KN881942">
    <property type="protein sequence ID" value="KIY47387.1"/>
    <property type="molecule type" value="Genomic_DNA"/>
</dbReference>
<name>A0A0D7A8S0_9AGAR</name>
<evidence type="ECO:0000313" key="2">
    <source>
        <dbReference type="EMBL" id="KIY47387.1"/>
    </source>
</evidence>
<protein>
    <submittedName>
        <fullName evidence="2">Uncharacterized protein</fullName>
    </submittedName>
</protein>
<accession>A0A0D7A8S0</accession>
<dbReference type="Proteomes" id="UP000054144">
    <property type="component" value="Unassembled WGS sequence"/>
</dbReference>
<evidence type="ECO:0000256" key="1">
    <source>
        <dbReference type="SAM" id="MobiDB-lite"/>
    </source>
</evidence>
<feature type="compositionally biased region" description="Basic and acidic residues" evidence="1">
    <location>
        <begin position="146"/>
        <end position="156"/>
    </location>
</feature>
<reference evidence="2 3" key="1">
    <citation type="journal article" date="2015" name="Fungal Genet. Biol.">
        <title>Evolution of novel wood decay mechanisms in Agaricales revealed by the genome sequences of Fistulina hepatica and Cylindrobasidium torrendii.</title>
        <authorList>
            <person name="Floudas D."/>
            <person name="Held B.W."/>
            <person name="Riley R."/>
            <person name="Nagy L.G."/>
            <person name="Koehler G."/>
            <person name="Ransdell A.S."/>
            <person name="Younus H."/>
            <person name="Chow J."/>
            <person name="Chiniquy J."/>
            <person name="Lipzen A."/>
            <person name="Tritt A."/>
            <person name="Sun H."/>
            <person name="Haridas S."/>
            <person name="LaButti K."/>
            <person name="Ohm R.A."/>
            <person name="Kues U."/>
            <person name="Blanchette R.A."/>
            <person name="Grigoriev I.V."/>
            <person name="Minto R.E."/>
            <person name="Hibbett D.S."/>
        </authorList>
    </citation>
    <scope>NUCLEOTIDE SEQUENCE [LARGE SCALE GENOMIC DNA]</scope>
    <source>
        <strain evidence="2 3">ATCC 64428</strain>
    </source>
</reference>
<feature type="compositionally biased region" description="Low complexity" evidence="1">
    <location>
        <begin position="123"/>
        <end position="144"/>
    </location>
</feature>
<feature type="compositionally biased region" description="Polar residues" evidence="1">
    <location>
        <begin position="110"/>
        <end position="122"/>
    </location>
</feature>
<feature type="compositionally biased region" description="Gly residues" evidence="1">
    <location>
        <begin position="203"/>
        <end position="214"/>
    </location>
</feature>